<evidence type="ECO:0000256" key="1">
    <source>
        <dbReference type="ARBA" id="ARBA00004141"/>
    </source>
</evidence>
<evidence type="ECO:0000256" key="2">
    <source>
        <dbReference type="ARBA" id="ARBA00022692"/>
    </source>
</evidence>
<accession>A0A1J7J9A3</accession>
<gene>
    <name evidence="7" type="ORF">CONLIGDRAFT_470350</name>
</gene>
<evidence type="ECO:0000256" key="5">
    <source>
        <dbReference type="SAM" id="MobiDB-lite"/>
    </source>
</evidence>
<dbReference type="AlphaFoldDB" id="A0A1J7J9A3"/>
<feature type="transmembrane region" description="Helical" evidence="6">
    <location>
        <begin position="44"/>
        <end position="63"/>
    </location>
</feature>
<feature type="transmembrane region" description="Helical" evidence="6">
    <location>
        <begin position="155"/>
        <end position="180"/>
    </location>
</feature>
<keyword evidence="2 6" id="KW-0812">Transmembrane</keyword>
<protein>
    <recommendedName>
        <fullName evidence="9">RTA1 domain protein</fullName>
    </recommendedName>
</protein>
<dbReference type="PANTHER" id="PTHR31465">
    <property type="entry name" value="PROTEIN RTA1-RELATED"/>
    <property type="match status" value="1"/>
</dbReference>
<feature type="transmembrane region" description="Helical" evidence="6">
    <location>
        <begin position="116"/>
        <end position="135"/>
    </location>
</feature>
<keyword evidence="4 6" id="KW-0472">Membrane</keyword>
<feature type="region of interest" description="Disordered" evidence="5">
    <location>
        <begin position="320"/>
        <end position="350"/>
    </location>
</feature>
<feature type="transmembrane region" description="Helical" evidence="6">
    <location>
        <begin position="20"/>
        <end position="37"/>
    </location>
</feature>
<dbReference type="EMBL" id="KV875100">
    <property type="protein sequence ID" value="OIW26376.1"/>
    <property type="molecule type" value="Genomic_DNA"/>
</dbReference>
<dbReference type="PANTHER" id="PTHR31465:SF13">
    <property type="entry name" value="RTA1 DOMAIN PROTEIN-RELATED"/>
    <property type="match status" value="1"/>
</dbReference>
<comment type="subcellular location">
    <subcellularLocation>
        <location evidence="1">Membrane</location>
        <topology evidence="1">Multi-pass membrane protein</topology>
    </subcellularLocation>
</comment>
<dbReference type="InParanoid" id="A0A1J7J9A3"/>
<dbReference type="OrthoDB" id="3358017at2759"/>
<dbReference type="Proteomes" id="UP000182658">
    <property type="component" value="Unassembled WGS sequence"/>
</dbReference>
<keyword evidence="3 6" id="KW-1133">Transmembrane helix</keyword>
<organism evidence="7 8">
    <name type="scientific">Coniochaeta ligniaria NRRL 30616</name>
    <dbReference type="NCBI Taxonomy" id="1408157"/>
    <lineage>
        <taxon>Eukaryota</taxon>
        <taxon>Fungi</taxon>
        <taxon>Dikarya</taxon>
        <taxon>Ascomycota</taxon>
        <taxon>Pezizomycotina</taxon>
        <taxon>Sordariomycetes</taxon>
        <taxon>Sordariomycetidae</taxon>
        <taxon>Coniochaetales</taxon>
        <taxon>Coniochaetaceae</taxon>
        <taxon>Coniochaeta</taxon>
    </lineage>
</organism>
<reference evidence="7 8" key="1">
    <citation type="submission" date="2016-10" db="EMBL/GenBank/DDBJ databases">
        <title>Draft genome sequence of Coniochaeta ligniaria NRRL30616, a lignocellulolytic fungus for bioabatement of inhibitors in plant biomass hydrolysates.</title>
        <authorList>
            <consortium name="DOE Joint Genome Institute"/>
            <person name="Jimenez D.J."/>
            <person name="Hector R.E."/>
            <person name="Riley R."/>
            <person name="Sun H."/>
            <person name="Grigoriev I.V."/>
            <person name="Van Elsas J.D."/>
            <person name="Nichols N.N."/>
        </authorList>
    </citation>
    <scope>NUCLEOTIDE SEQUENCE [LARGE SCALE GENOMIC DNA]</scope>
    <source>
        <strain evidence="7 8">NRRL 30616</strain>
    </source>
</reference>
<dbReference type="STRING" id="1408157.A0A1J7J9A3"/>
<evidence type="ECO:0008006" key="9">
    <source>
        <dbReference type="Google" id="ProtNLM"/>
    </source>
</evidence>
<dbReference type="InterPro" id="IPR007568">
    <property type="entry name" value="RTA1"/>
</dbReference>
<proteinExistence type="predicted"/>
<evidence type="ECO:0000256" key="4">
    <source>
        <dbReference type="ARBA" id="ARBA00023136"/>
    </source>
</evidence>
<evidence type="ECO:0000256" key="6">
    <source>
        <dbReference type="SAM" id="Phobius"/>
    </source>
</evidence>
<feature type="compositionally biased region" description="Basic and acidic residues" evidence="5">
    <location>
        <begin position="337"/>
        <end position="350"/>
    </location>
</feature>
<evidence type="ECO:0000256" key="3">
    <source>
        <dbReference type="ARBA" id="ARBA00022989"/>
    </source>
</evidence>
<dbReference type="Pfam" id="PF04479">
    <property type="entry name" value="RTA1"/>
    <property type="match status" value="1"/>
</dbReference>
<name>A0A1J7J9A3_9PEZI</name>
<dbReference type="PROSITE" id="PS51257">
    <property type="entry name" value="PROKAR_LIPOPROTEIN"/>
    <property type="match status" value="1"/>
</dbReference>
<dbReference type="GO" id="GO:0016020">
    <property type="term" value="C:membrane"/>
    <property type="evidence" value="ECO:0007669"/>
    <property type="project" value="UniProtKB-SubCell"/>
</dbReference>
<sequence length="350" mass="38714">MEDGRYVDGSIWFYAPNKAAPVFFAVAFAASGCWHIWQCVQYHSWRLTGLMVFCSICFTGGFIVREMGAFDYGNLVKYIVSVCLTYAAPPLYELANYYTLGRILYYVPHLSPLHPGRVLTTFALISFAVEVLNGNGASYSANTSLPQSKQDLGHALFKAALLIQVVVIAAFLALAGVFHARCRRRRVASPNLYRALHTLYVSEALLTVRTVYRVVEYWSVAQLRFGPGFDPGELSPLVRYEWFFYVFEASLMLGNQVLLNVRHPRMFLPKSTKTYLATDGVSEVVGPGYDDKRAFLVTLLDPFDVAGMVRGTKREGRFWEGSVAGEGGKGDGVGGRTGDDAAGRSGDEVV</sequence>
<evidence type="ECO:0000313" key="8">
    <source>
        <dbReference type="Proteomes" id="UP000182658"/>
    </source>
</evidence>
<evidence type="ECO:0000313" key="7">
    <source>
        <dbReference type="EMBL" id="OIW26376.1"/>
    </source>
</evidence>
<keyword evidence="8" id="KW-1185">Reference proteome</keyword>
<feature type="transmembrane region" description="Helical" evidence="6">
    <location>
        <begin position="75"/>
        <end position="95"/>
    </location>
</feature>
<feature type="compositionally biased region" description="Gly residues" evidence="5">
    <location>
        <begin position="324"/>
        <end position="336"/>
    </location>
</feature>